<proteinExistence type="predicted"/>
<accession>A0ACC6TC61</accession>
<sequence>MAALKNLAVPVLTIGALALGAGPAGADVPEPFTITETIDFEAEEFSFIATGSLCPSGTFEDEVKTFAADKGNSGRLVLLIRTEYICDDGSGSFDALKHVIITFTGEDSSTSSGPISLKGGTGDYVGLAGHGVDVGQAEGGLGLGEISGVLVR</sequence>
<name>A0ACC6TC61_9MICC</name>
<reference evidence="1" key="1">
    <citation type="submission" date="2024-06" db="EMBL/GenBank/DDBJ databases">
        <title>Genomic Encyclopedia of Type Strains, Phase IV (KMG-IV): sequencing the most valuable type-strain genomes for metagenomic binning, comparative biology and taxonomic classification.</title>
        <authorList>
            <person name="Goeker M."/>
        </authorList>
    </citation>
    <scope>NUCLEOTIDE SEQUENCE</scope>
    <source>
        <strain evidence="1">SJCon</strain>
    </source>
</reference>
<dbReference type="EMBL" id="JBEPNJ010000003">
    <property type="protein sequence ID" value="MET3771304.1"/>
    <property type="molecule type" value="Genomic_DNA"/>
</dbReference>
<gene>
    <name evidence="1" type="ORF">ABIC98_000939</name>
</gene>
<organism evidence="1 2">
    <name type="scientific">Arthrobacter nitrophenolicus</name>
    <dbReference type="NCBI Taxonomy" id="683150"/>
    <lineage>
        <taxon>Bacteria</taxon>
        <taxon>Bacillati</taxon>
        <taxon>Actinomycetota</taxon>
        <taxon>Actinomycetes</taxon>
        <taxon>Micrococcales</taxon>
        <taxon>Micrococcaceae</taxon>
        <taxon>Arthrobacter</taxon>
    </lineage>
</organism>
<evidence type="ECO:0000313" key="1">
    <source>
        <dbReference type="EMBL" id="MET3771304.1"/>
    </source>
</evidence>
<keyword evidence="2" id="KW-1185">Reference proteome</keyword>
<dbReference type="Proteomes" id="UP001549207">
    <property type="component" value="Unassembled WGS sequence"/>
</dbReference>
<evidence type="ECO:0000313" key="2">
    <source>
        <dbReference type="Proteomes" id="UP001549207"/>
    </source>
</evidence>
<comment type="caution">
    <text evidence="1">The sequence shown here is derived from an EMBL/GenBank/DDBJ whole genome shotgun (WGS) entry which is preliminary data.</text>
</comment>
<protein>
    <submittedName>
        <fullName evidence="1">Uncharacterized protein</fullName>
    </submittedName>
</protein>